<dbReference type="EMBL" id="JARRAF010000013">
    <property type="protein sequence ID" value="MDK2124918.1"/>
    <property type="molecule type" value="Genomic_DNA"/>
</dbReference>
<proteinExistence type="predicted"/>
<keyword evidence="1" id="KW-0472">Membrane</keyword>
<evidence type="ECO:0000313" key="3">
    <source>
        <dbReference type="Proteomes" id="UP001172778"/>
    </source>
</evidence>
<dbReference type="Gene3D" id="1.20.1640.10">
    <property type="entry name" value="Multidrug efflux transporter AcrB transmembrane domain"/>
    <property type="match status" value="2"/>
</dbReference>
<reference evidence="2" key="1">
    <citation type="submission" date="2023-03" db="EMBL/GenBank/DDBJ databases">
        <title>Chitinimonas shenzhenensis gen. nov., sp. nov., a novel member of family Burkholderiaceae isolated from activated sludge collected in Shen Zhen, China.</title>
        <authorList>
            <person name="Wang X."/>
        </authorList>
    </citation>
    <scope>NUCLEOTIDE SEQUENCE</scope>
    <source>
        <strain evidence="2">DQS-5</strain>
    </source>
</reference>
<feature type="transmembrane region" description="Helical" evidence="1">
    <location>
        <begin position="429"/>
        <end position="449"/>
    </location>
</feature>
<organism evidence="2 3">
    <name type="scientific">Parachitinimonas caeni</name>
    <dbReference type="NCBI Taxonomy" id="3031301"/>
    <lineage>
        <taxon>Bacteria</taxon>
        <taxon>Pseudomonadati</taxon>
        <taxon>Pseudomonadota</taxon>
        <taxon>Betaproteobacteria</taxon>
        <taxon>Neisseriales</taxon>
        <taxon>Chitinibacteraceae</taxon>
        <taxon>Parachitinimonas</taxon>
    </lineage>
</organism>
<feature type="transmembrane region" description="Helical" evidence="1">
    <location>
        <begin position="697"/>
        <end position="717"/>
    </location>
</feature>
<feature type="transmembrane region" description="Helical" evidence="1">
    <location>
        <begin position="355"/>
        <end position="375"/>
    </location>
</feature>
<dbReference type="PANTHER" id="PTHR33406:SF13">
    <property type="entry name" value="MEMBRANE PROTEIN YDFJ"/>
    <property type="match status" value="1"/>
</dbReference>
<gene>
    <name evidence="2" type="ORF">PZA18_12760</name>
</gene>
<protein>
    <submittedName>
        <fullName evidence="2">MMPL family transporter</fullName>
    </submittedName>
</protein>
<accession>A0ABT7DXY5</accession>
<feature type="transmembrane region" description="Helical" evidence="1">
    <location>
        <begin position="14"/>
        <end position="34"/>
    </location>
</feature>
<keyword evidence="3" id="KW-1185">Reference proteome</keyword>
<feature type="transmembrane region" description="Helical" evidence="1">
    <location>
        <begin position="646"/>
        <end position="666"/>
    </location>
</feature>
<keyword evidence="1" id="KW-1133">Transmembrane helix</keyword>
<dbReference type="SUPFAM" id="SSF82866">
    <property type="entry name" value="Multidrug efflux transporter AcrB transmembrane domain"/>
    <property type="match status" value="2"/>
</dbReference>
<feature type="transmembrane region" description="Helical" evidence="1">
    <location>
        <begin position="381"/>
        <end position="403"/>
    </location>
</feature>
<comment type="caution">
    <text evidence="2">The sequence shown here is derived from an EMBL/GenBank/DDBJ whole genome shotgun (WGS) entry which is preliminary data.</text>
</comment>
<dbReference type="InterPro" id="IPR050545">
    <property type="entry name" value="Mycobact_MmpL"/>
</dbReference>
<feature type="transmembrane region" description="Helical" evidence="1">
    <location>
        <begin position="261"/>
        <end position="280"/>
    </location>
</feature>
<evidence type="ECO:0000256" key="1">
    <source>
        <dbReference type="SAM" id="Phobius"/>
    </source>
</evidence>
<dbReference type="Proteomes" id="UP001172778">
    <property type="component" value="Unassembled WGS sequence"/>
</dbReference>
<dbReference type="PANTHER" id="PTHR33406">
    <property type="entry name" value="MEMBRANE PROTEIN MJ1562-RELATED"/>
    <property type="match status" value="1"/>
</dbReference>
<feature type="transmembrane region" description="Helical" evidence="1">
    <location>
        <begin position="314"/>
        <end position="334"/>
    </location>
</feature>
<name>A0ABT7DXY5_9NEIS</name>
<dbReference type="RefSeq" id="WP_284101230.1">
    <property type="nucleotide sequence ID" value="NZ_JARRAF010000013.1"/>
</dbReference>
<feature type="transmembrane region" description="Helical" evidence="1">
    <location>
        <begin position="756"/>
        <end position="776"/>
    </location>
</feature>
<feature type="transmembrane region" description="Helical" evidence="1">
    <location>
        <begin position="729"/>
        <end position="750"/>
    </location>
</feature>
<sequence>MIERLHPSRLARRLALFWLLLVLAIVGHNLWLWLGQHIKIDTDVLAMLPQDERNPAVQDATRRLADAAARRIVVLVGANDWPAAEKAGDAYANSLRASGQPLGLRYQVGEATSEQWLNFFSPYRQQLLTSEQRQALREQPPALLAQRAIEALYRPMGMPRFGQWQDDPLNLFGSWLTARAGESKVRLNNGRLALQAEGRHYAVLMLEQQGSAFSIAAQQALLPQLDHARTAALATGAGIEVLTVGIPLHAAAAARQAEREVHTIGIGSLIGIVVLTLFAFSALRPRLLVTLSIGVGLLVAISVCSLLFDGLHLITLVFGASLVGVAENYGTNYFSGRLGRPAEQRWAMLREQMPVMGLAMLTTVIGYALLALTPFPGLRQIAVFSASGLLAAFVTVLWWFPYLDKGEMAYTRLSTWLGSRRALWPTFQANAYSGLVVLVILGILLAGGMRLQANDDIRLLQNSPPDLIAQQLRVGKLLDLPGMAQFYLIQGRTEQEVLQREEALKAKLIPLVNQGVISGYQAVSDWLPSETRQEADAALIRQVVYGANGVMSHIRSQIGEDLPQPVADTPAPLTPRQWLASPVSEPLRHQWLGSLEGGFASVLVLRGLDHPTKQTKLAPLAAQLEGVHWVDKVGEVSSVMARYRHLMAWVIAISYLLVFMALSYRFGKRAWRALAPTALASVLTLALLSLAGQPLQLFNVLALLLILGMGVDYGIFLLEQPQREAIRPFLSITLAAASTLLAFGLLALSATPALRAFGLTMLFGIGLAWLLTPAFMPPNTSTTGKDAA</sequence>
<feature type="transmembrane region" description="Helical" evidence="1">
    <location>
        <begin position="673"/>
        <end position="691"/>
    </location>
</feature>
<feature type="transmembrane region" description="Helical" evidence="1">
    <location>
        <begin position="287"/>
        <end position="308"/>
    </location>
</feature>
<keyword evidence="1" id="KW-0812">Transmembrane</keyword>
<evidence type="ECO:0000313" key="2">
    <source>
        <dbReference type="EMBL" id="MDK2124918.1"/>
    </source>
</evidence>